<feature type="compositionally biased region" description="Gly residues" evidence="1">
    <location>
        <begin position="192"/>
        <end position="205"/>
    </location>
</feature>
<dbReference type="AlphaFoldDB" id="A0A1W1XSZ1"/>
<evidence type="ECO:0000313" key="4">
    <source>
        <dbReference type="Proteomes" id="UP000192761"/>
    </source>
</evidence>
<sequence>MMSRLGVWLAGGTIALLMTVWGMESGSFGLFGTGALGLLLVFWGAASAIIRSAGQGNQPTQQGQEPQPHRAELLPATEYPRPSRANKSSPRTIDQLLRIWAVGSLIGLAVIVFGLKIVSLPAFGVGAVIMVLQLMTTATSIVREIYPRRGLLWAGGHHQLLDDERALDVFDDWGDDLDWDWGDGGDGDGGDGSDGGDGGGDGGGH</sequence>
<dbReference type="RefSeq" id="WP_084091327.1">
    <property type="nucleotide sequence ID" value="NZ_FWXD01000015.1"/>
</dbReference>
<dbReference type="Proteomes" id="UP000192761">
    <property type="component" value="Unassembled WGS sequence"/>
</dbReference>
<gene>
    <name evidence="3" type="ORF">SAMN02745857_02699</name>
</gene>
<evidence type="ECO:0000313" key="3">
    <source>
        <dbReference type="EMBL" id="SMC27073.1"/>
    </source>
</evidence>
<keyword evidence="4" id="KW-1185">Reference proteome</keyword>
<keyword evidence="2" id="KW-1133">Transmembrane helix</keyword>
<feature type="compositionally biased region" description="Acidic residues" evidence="1">
    <location>
        <begin position="181"/>
        <end position="191"/>
    </location>
</feature>
<dbReference type="STRING" id="1121001.SAMN02745857_02699"/>
<keyword evidence="2" id="KW-0472">Membrane</keyword>
<organism evidence="3 4">
    <name type="scientific">Andreprevotia lacus DSM 23236</name>
    <dbReference type="NCBI Taxonomy" id="1121001"/>
    <lineage>
        <taxon>Bacteria</taxon>
        <taxon>Pseudomonadati</taxon>
        <taxon>Pseudomonadota</taxon>
        <taxon>Betaproteobacteria</taxon>
        <taxon>Neisseriales</taxon>
        <taxon>Chitinibacteraceae</taxon>
        <taxon>Andreprevotia</taxon>
    </lineage>
</organism>
<keyword evidence="2" id="KW-0812">Transmembrane</keyword>
<feature type="transmembrane region" description="Helical" evidence="2">
    <location>
        <begin position="121"/>
        <end position="142"/>
    </location>
</feature>
<name>A0A1W1XSZ1_9NEIS</name>
<feature type="transmembrane region" description="Helical" evidence="2">
    <location>
        <begin position="96"/>
        <end position="115"/>
    </location>
</feature>
<dbReference type="EMBL" id="FWXD01000015">
    <property type="protein sequence ID" value="SMC27073.1"/>
    <property type="molecule type" value="Genomic_DNA"/>
</dbReference>
<protein>
    <submittedName>
        <fullName evidence="3">Uncharacterized protein</fullName>
    </submittedName>
</protein>
<feature type="transmembrane region" description="Helical" evidence="2">
    <location>
        <begin position="32"/>
        <end position="50"/>
    </location>
</feature>
<accession>A0A1W1XSZ1</accession>
<proteinExistence type="predicted"/>
<evidence type="ECO:0000256" key="1">
    <source>
        <dbReference type="SAM" id="MobiDB-lite"/>
    </source>
</evidence>
<evidence type="ECO:0000256" key="2">
    <source>
        <dbReference type="SAM" id="Phobius"/>
    </source>
</evidence>
<feature type="region of interest" description="Disordered" evidence="1">
    <location>
        <begin position="181"/>
        <end position="205"/>
    </location>
</feature>
<reference evidence="3 4" key="1">
    <citation type="submission" date="2017-04" db="EMBL/GenBank/DDBJ databases">
        <authorList>
            <person name="Afonso C.L."/>
            <person name="Miller P.J."/>
            <person name="Scott M.A."/>
            <person name="Spackman E."/>
            <person name="Goraichik I."/>
            <person name="Dimitrov K.M."/>
            <person name="Suarez D.L."/>
            <person name="Swayne D.E."/>
        </authorList>
    </citation>
    <scope>NUCLEOTIDE SEQUENCE [LARGE SCALE GENOMIC DNA]</scope>
    <source>
        <strain evidence="3 4">DSM 23236</strain>
    </source>
</reference>